<dbReference type="EMBL" id="LAZR01048846">
    <property type="protein sequence ID" value="KKK91007.1"/>
    <property type="molecule type" value="Genomic_DNA"/>
</dbReference>
<evidence type="ECO:0008006" key="2">
    <source>
        <dbReference type="Google" id="ProtNLM"/>
    </source>
</evidence>
<gene>
    <name evidence="1" type="ORF">LCGC14_2717300</name>
</gene>
<dbReference type="InterPro" id="IPR011047">
    <property type="entry name" value="Quinoprotein_ADH-like_sf"/>
</dbReference>
<feature type="non-terminal residue" evidence="1">
    <location>
        <position position="121"/>
    </location>
</feature>
<protein>
    <recommendedName>
        <fullName evidence="2">Polyvinylalcohol dehydrogenase</fullName>
    </recommendedName>
</protein>
<accession>A0A0F8ZB31</accession>
<comment type="caution">
    <text evidence="1">The sequence shown here is derived from an EMBL/GenBank/DDBJ whole genome shotgun (WGS) entry which is preliminary data.</text>
</comment>
<dbReference type="AlphaFoldDB" id="A0A0F8ZB31"/>
<dbReference type="SUPFAM" id="SSF50998">
    <property type="entry name" value="Quinoprotein alcohol dehydrogenase-like"/>
    <property type="match status" value="1"/>
</dbReference>
<proteinExistence type="predicted"/>
<reference evidence="1" key="1">
    <citation type="journal article" date="2015" name="Nature">
        <title>Complex archaea that bridge the gap between prokaryotes and eukaryotes.</title>
        <authorList>
            <person name="Spang A."/>
            <person name="Saw J.H."/>
            <person name="Jorgensen S.L."/>
            <person name="Zaremba-Niedzwiedzka K."/>
            <person name="Martijn J."/>
            <person name="Lind A.E."/>
            <person name="van Eijk R."/>
            <person name="Schleper C."/>
            <person name="Guy L."/>
            <person name="Ettema T.J."/>
        </authorList>
    </citation>
    <scope>NUCLEOTIDE SEQUENCE</scope>
</reference>
<evidence type="ECO:0000313" key="1">
    <source>
        <dbReference type="EMBL" id="KKK91007.1"/>
    </source>
</evidence>
<dbReference type="PANTHER" id="PTHR34512">
    <property type="entry name" value="CELL SURFACE PROTEIN"/>
    <property type="match status" value="1"/>
</dbReference>
<name>A0A0F8ZB31_9ZZZZ</name>
<organism evidence="1">
    <name type="scientific">marine sediment metagenome</name>
    <dbReference type="NCBI Taxonomy" id="412755"/>
    <lineage>
        <taxon>unclassified sequences</taxon>
        <taxon>metagenomes</taxon>
        <taxon>ecological metagenomes</taxon>
    </lineage>
</organism>
<dbReference type="PANTHER" id="PTHR34512:SF30">
    <property type="entry name" value="OUTER MEMBRANE PROTEIN ASSEMBLY FACTOR BAMB"/>
    <property type="match status" value="1"/>
</dbReference>
<sequence length="121" mass="13119">MLTTHTLTKHTLSRWIIQIVLFACLVLPTLADGPSWPQFHGPNQDNKSPDTGLLDQWPEGGPELIWSAKGLGYGYSSVSIADGRIFTSGNIDDKTVVTALAADGHILWQKPNGPAWNEPVG</sequence>